<dbReference type="AlphaFoldDB" id="A0AAN8EW34"/>
<evidence type="ECO:0000256" key="1">
    <source>
        <dbReference type="SAM" id="Coils"/>
    </source>
</evidence>
<accession>A0AAN8EW34</accession>
<reference evidence="3 4" key="1">
    <citation type="submission" date="2022-12" db="EMBL/GenBank/DDBJ databases">
        <title>Genomic features and morphological characterization of a novel Knufia sp. strain isolated from spacecraft assembly facility.</title>
        <authorList>
            <person name="Teixeira M."/>
            <person name="Chander A.M."/>
            <person name="Stajich J.E."/>
            <person name="Venkateswaran K."/>
        </authorList>
    </citation>
    <scope>NUCLEOTIDE SEQUENCE [LARGE SCALE GENOMIC DNA]</scope>
    <source>
        <strain evidence="3 4">FJI-L2-BK-P2</strain>
    </source>
</reference>
<feature type="compositionally biased region" description="Basic and acidic residues" evidence="2">
    <location>
        <begin position="245"/>
        <end position="254"/>
    </location>
</feature>
<evidence type="ECO:0000313" key="3">
    <source>
        <dbReference type="EMBL" id="KAK5957315.1"/>
    </source>
</evidence>
<dbReference type="EMBL" id="JAKLMC020000003">
    <property type="protein sequence ID" value="KAK5957315.1"/>
    <property type="molecule type" value="Genomic_DNA"/>
</dbReference>
<organism evidence="3 4">
    <name type="scientific">Knufia fluminis</name>
    <dbReference type="NCBI Taxonomy" id="191047"/>
    <lineage>
        <taxon>Eukaryota</taxon>
        <taxon>Fungi</taxon>
        <taxon>Dikarya</taxon>
        <taxon>Ascomycota</taxon>
        <taxon>Pezizomycotina</taxon>
        <taxon>Eurotiomycetes</taxon>
        <taxon>Chaetothyriomycetidae</taxon>
        <taxon>Chaetothyriales</taxon>
        <taxon>Trichomeriaceae</taxon>
        <taxon>Knufia</taxon>
    </lineage>
</organism>
<feature type="region of interest" description="Disordered" evidence="2">
    <location>
        <begin position="245"/>
        <end position="284"/>
    </location>
</feature>
<gene>
    <name evidence="3" type="ORF">OHC33_001687</name>
</gene>
<feature type="coiled-coil region" evidence="1">
    <location>
        <begin position="392"/>
        <end position="419"/>
    </location>
</feature>
<protein>
    <submittedName>
        <fullName evidence="3">Uncharacterized protein</fullName>
    </submittedName>
</protein>
<dbReference type="Proteomes" id="UP001316803">
    <property type="component" value="Unassembled WGS sequence"/>
</dbReference>
<keyword evidence="1" id="KW-0175">Coiled coil</keyword>
<evidence type="ECO:0000313" key="4">
    <source>
        <dbReference type="Proteomes" id="UP001316803"/>
    </source>
</evidence>
<proteinExistence type="predicted"/>
<sequence length="423" mass="48214">MSSSTKRSETDTQLRPLLERFQRYHRLPYTQEEAEKVSRILIQARNRLPRSLKDRDDLRVHASAEYLGGKQLPHATKEALLRLYTMLDRNIKEVEKETGESIDMPDKREVCLSAGQPGHESYTKSDDSDVKLLSILNQLEQIITADVDDLVSFDLLDPVCDSPNTMTPKARATMRLKLLQEGVEFTPEDFRRQFVSTFLGVAGYIREEVRNMPQKQKQAMFEIYTATEQKMAETETRYAALRARATEEKTKAEEGNSATEPKNKKEKKKQQQTGTVSDPDNVAGTLTHALPISIEHVNTRIGEDAVQHSNAPSPPKSPNHEPEVGTRLRDTIHQLSILDVASAEINTTVSTKRLRQAVPRLPDYLKDEYQKPETARDFRDFVLGKKISKEKQENMLELYDTLLQKKNEVEKEVAEARARQGTP</sequence>
<comment type="caution">
    <text evidence="3">The sequence shown here is derived from an EMBL/GenBank/DDBJ whole genome shotgun (WGS) entry which is preliminary data.</text>
</comment>
<name>A0AAN8EW34_9EURO</name>
<evidence type="ECO:0000256" key="2">
    <source>
        <dbReference type="SAM" id="MobiDB-lite"/>
    </source>
</evidence>
<keyword evidence="4" id="KW-1185">Reference proteome</keyword>